<name>A0A1Q2LJD6_9HELI</name>
<dbReference type="RefSeq" id="WP_077389052.1">
    <property type="nucleotide sequence ID" value="NZ_CP019645.1"/>
</dbReference>
<dbReference type="Proteomes" id="UP000188298">
    <property type="component" value="Chromosome"/>
</dbReference>
<proteinExistence type="predicted"/>
<dbReference type="AlphaFoldDB" id="A0A1Q2LJD6"/>
<sequence>MNFFNETQNTINEDIFLENYNKALAALTQCQSSKNINSCFTCSMLFDCTIREQYVSATYESMSKGEEGAFDFN</sequence>
<dbReference type="EMBL" id="CP019645">
    <property type="protein sequence ID" value="AQQ60117.1"/>
    <property type="molecule type" value="Genomic_DNA"/>
</dbReference>
<evidence type="ECO:0000313" key="2">
    <source>
        <dbReference type="Proteomes" id="UP000188298"/>
    </source>
</evidence>
<evidence type="ECO:0000313" key="1">
    <source>
        <dbReference type="EMBL" id="AQQ60117.1"/>
    </source>
</evidence>
<gene>
    <name evidence="1" type="ORF">XJ32_08455</name>
</gene>
<accession>A0A1Q2LJD6</accession>
<protein>
    <submittedName>
        <fullName evidence="1">Uncharacterized protein</fullName>
    </submittedName>
</protein>
<reference evidence="1 2" key="1">
    <citation type="submission" date="2017-02" db="EMBL/GenBank/DDBJ databases">
        <title>Whole genome sequencing of Helicobacter bilis strain AAQJH.</title>
        <authorList>
            <person name="Conlan S."/>
            <person name="Thomas P.J."/>
            <person name="Mullikin J."/>
            <person name="Palmore T.N."/>
            <person name="Frank K.M."/>
            <person name="Segre J.A."/>
        </authorList>
    </citation>
    <scope>NUCLEOTIDE SEQUENCE [LARGE SCALE GENOMIC DNA]</scope>
    <source>
        <strain evidence="1 2">AAQJH</strain>
    </source>
</reference>
<dbReference type="KEGG" id="hbl:XJ32_08455"/>
<organism evidence="1 2">
    <name type="scientific">Helicobacter bilis</name>
    <dbReference type="NCBI Taxonomy" id="37372"/>
    <lineage>
        <taxon>Bacteria</taxon>
        <taxon>Pseudomonadati</taxon>
        <taxon>Campylobacterota</taxon>
        <taxon>Epsilonproteobacteria</taxon>
        <taxon>Campylobacterales</taxon>
        <taxon>Helicobacteraceae</taxon>
        <taxon>Helicobacter</taxon>
    </lineage>
</organism>